<dbReference type="FunCoup" id="A0A1D2VQM8">
    <property type="interactions" value="53"/>
</dbReference>
<feature type="compositionally biased region" description="Acidic residues" evidence="10">
    <location>
        <begin position="67"/>
        <end position="85"/>
    </location>
</feature>
<feature type="region of interest" description="Disordered" evidence="10">
    <location>
        <begin position="231"/>
        <end position="251"/>
    </location>
</feature>
<organism evidence="12 13">
    <name type="scientific">Ascoidea rubescens DSM 1968</name>
    <dbReference type="NCBI Taxonomy" id="1344418"/>
    <lineage>
        <taxon>Eukaryota</taxon>
        <taxon>Fungi</taxon>
        <taxon>Dikarya</taxon>
        <taxon>Ascomycota</taxon>
        <taxon>Saccharomycotina</taxon>
        <taxon>Saccharomycetes</taxon>
        <taxon>Ascoideaceae</taxon>
        <taxon>Ascoidea</taxon>
    </lineage>
</organism>
<comment type="function">
    <text evidence="9">Component of the ERMES/MDM complex, which serves as a molecular tether to connect the endoplasmic reticulum (ER) and mitochondria. Components of this complex are involved in the control of mitochondrial shape and protein biogenesis, and function in nonvesicular lipid trafficking between the ER and mitochondria. MDM12 is required for the interaction of the ER-resident membrane protein MMM1 and the outer mitochondrial membrane-resident beta-barrel protein MDM10. The MDM12-MMM1 subcomplex functions in the major beta-barrel assembly pathway that is responsible for biogenesis of all mitochondrial outer membrane beta-barrel proteins, and acts in a late step after the SAM complex. The MDM10-MDM12-MMM1 subcomplex further acts in the TOM40-specific pathway after the action of the MDM12-MMM1 complex. Essential for establishing and maintaining the structure of mitochondria and maintenance of mtDNA nucleoids.</text>
</comment>
<dbReference type="STRING" id="1344418.A0A1D2VQM8"/>
<keyword evidence="8 9" id="KW-0472">Membrane</keyword>
<dbReference type="GO" id="GO:0045040">
    <property type="term" value="P:protein insertion into mitochondrial outer membrane"/>
    <property type="evidence" value="ECO:0007669"/>
    <property type="project" value="UniProtKB-UniRule"/>
</dbReference>
<proteinExistence type="inferred from homology"/>
<keyword evidence="3 9" id="KW-1000">Mitochondrion outer membrane</keyword>
<accession>A0A1D2VQM8</accession>
<comment type="subcellular location">
    <subcellularLocation>
        <location evidence="1">Membrane</location>
    </subcellularLocation>
    <subcellularLocation>
        <location evidence="9">Mitochondrion outer membrane</location>
        <topology evidence="9">Peripheral membrane protein</topology>
        <orientation evidence="9">Cytoplasmic side</orientation>
    </subcellularLocation>
    <subcellularLocation>
        <location evidence="9">Endoplasmic reticulum membrane</location>
        <topology evidence="9">Peripheral membrane protein</topology>
        <orientation evidence="9">Cytoplasmic side</orientation>
    </subcellularLocation>
    <text evidence="9">The ERMES/MDM complex localizes to a few discrete foci (around 10 per single cell), that represent mitochondria-endoplasmic reticulum junctions. These foci are often found next to mtDNA nucleoids.</text>
</comment>
<keyword evidence="7 9" id="KW-0496">Mitochondrion</keyword>
<evidence type="ECO:0000256" key="2">
    <source>
        <dbReference type="ARBA" id="ARBA00022448"/>
    </source>
</evidence>
<dbReference type="GO" id="GO:0015914">
    <property type="term" value="P:phospholipid transport"/>
    <property type="evidence" value="ECO:0007669"/>
    <property type="project" value="TreeGrafter"/>
</dbReference>
<comment type="subunit">
    <text evidence="9">Component of the ER-mitochondria encounter structure (ERMES) or MDM complex, composed of MMM1, MDM10, MDM12 and MDM34. A MMM1 homodimer associates with one molecule of MDM12 on each side in a pairwise head-to-tail manner, and the SMP-LTD domains of MMM1 and MDM12 generate a continuous hydrophobic tunnel for phospholipid trafficking.</text>
</comment>
<dbReference type="InParanoid" id="A0A1D2VQM8"/>
<feature type="compositionally biased region" description="Low complexity" evidence="10">
    <location>
        <begin position="94"/>
        <end position="113"/>
    </location>
</feature>
<dbReference type="AlphaFoldDB" id="A0A1D2VQM8"/>
<dbReference type="PROSITE" id="PS51847">
    <property type="entry name" value="SMP"/>
    <property type="match status" value="1"/>
</dbReference>
<dbReference type="GO" id="GO:0008289">
    <property type="term" value="F:lipid binding"/>
    <property type="evidence" value="ECO:0007669"/>
    <property type="project" value="UniProtKB-KW"/>
</dbReference>
<dbReference type="RefSeq" id="XP_020050219.1">
    <property type="nucleotide sequence ID" value="XM_020190118.1"/>
</dbReference>
<evidence type="ECO:0000256" key="6">
    <source>
        <dbReference type="ARBA" id="ARBA00023121"/>
    </source>
</evidence>
<keyword evidence="2" id="KW-0813">Transport</keyword>
<dbReference type="GO" id="GO:0005789">
    <property type="term" value="C:endoplasmic reticulum membrane"/>
    <property type="evidence" value="ECO:0007669"/>
    <property type="project" value="UniProtKB-SubCell"/>
</dbReference>
<dbReference type="PANTHER" id="PTHR28204">
    <property type="entry name" value="MITOCHONDRIAL DISTRIBUTION AND MORPHOLOGY PROTEIN 12"/>
    <property type="match status" value="1"/>
</dbReference>
<evidence type="ECO:0000256" key="8">
    <source>
        <dbReference type="ARBA" id="ARBA00023136"/>
    </source>
</evidence>
<evidence type="ECO:0000256" key="1">
    <source>
        <dbReference type="ARBA" id="ARBA00004370"/>
    </source>
</evidence>
<evidence type="ECO:0000313" key="13">
    <source>
        <dbReference type="Proteomes" id="UP000095038"/>
    </source>
</evidence>
<evidence type="ECO:0000256" key="5">
    <source>
        <dbReference type="ARBA" id="ARBA00023055"/>
    </source>
</evidence>
<evidence type="ECO:0000259" key="11">
    <source>
        <dbReference type="PROSITE" id="PS51847"/>
    </source>
</evidence>
<feature type="domain" description="SMP-LTD" evidence="11">
    <location>
        <begin position="1"/>
        <end position="286"/>
    </location>
</feature>
<dbReference type="GO" id="GO:0032865">
    <property type="term" value="C:ERMES complex"/>
    <property type="evidence" value="ECO:0007669"/>
    <property type="project" value="UniProtKB-UniRule"/>
</dbReference>
<feature type="region of interest" description="Disordered" evidence="10">
    <location>
        <begin position="60"/>
        <end position="113"/>
    </location>
</feature>
<evidence type="ECO:0000256" key="4">
    <source>
        <dbReference type="ARBA" id="ARBA00022824"/>
    </source>
</evidence>
<evidence type="ECO:0000256" key="10">
    <source>
        <dbReference type="SAM" id="MobiDB-lite"/>
    </source>
</evidence>
<keyword evidence="6" id="KW-0446">Lipid-binding</keyword>
<dbReference type="GeneID" id="30963754"/>
<dbReference type="OrthoDB" id="3356905at2759"/>
<dbReference type="Proteomes" id="UP000095038">
    <property type="component" value="Unassembled WGS sequence"/>
</dbReference>
<evidence type="ECO:0000256" key="3">
    <source>
        <dbReference type="ARBA" id="ARBA00022787"/>
    </source>
</evidence>
<evidence type="ECO:0000313" key="12">
    <source>
        <dbReference type="EMBL" id="ODV63912.1"/>
    </source>
</evidence>
<name>A0A1D2VQM8_9ASCO</name>
<evidence type="ECO:0000256" key="7">
    <source>
        <dbReference type="ARBA" id="ARBA00023128"/>
    </source>
</evidence>
<dbReference type="GO" id="GO:1990456">
    <property type="term" value="P:mitochondrion-endoplasmic reticulum membrane tethering"/>
    <property type="evidence" value="ECO:0007669"/>
    <property type="project" value="TreeGrafter"/>
</dbReference>
<comment type="similarity">
    <text evidence="9">Belongs to the MDM12 family.</text>
</comment>
<reference evidence="13" key="1">
    <citation type="submission" date="2016-05" db="EMBL/GenBank/DDBJ databases">
        <title>Comparative genomics of biotechnologically important yeasts.</title>
        <authorList>
            <consortium name="DOE Joint Genome Institute"/>
            <person name="Riley R."/>
            <person name="Haridas S."/>
            <person name="Wolfe K.H."/>
            <person name="Lopes M.R."/>
            <person name="Hittinger C.T."/>
            <person name="Goker M."/>
            <person name="Salamov A."/>
            <person name="Wisecaver J."/>
            <person name="Long T.M."/>
            <person name="Aerts A.L."/>
            <person name="Barry K."/>
            <person name="Choi C."/>
            <person name="Clum A."/>
            <person name="Coughlan A.Y."/>
            <person name="Deshpande S."/>
            <person name="Douglass A.P."/>
            <person name="Hanson S.J."/>
            <person name="Klenk H.-P."/>
            <person name="Labutti K."/>
            <person name="Lapidus A."/>
            <person name="Lindquist E."/>
            <person name="Lipzen A."/>
            <person name="Meier-Kolthoff J.P."/>
            <person name="Ohm R.A."/>
            <person name="Otillar R.P."/>
            <person name="Pangilinan J."/>
            <person name="Peng Y."/>
            <person name="Rokas A."/>
            <person name="Rosa C.A."/>
            <person name="Scheuner C."/>
            <person name="Sibirny A.A."/>
            <person name="Slot J.C."/>
            <person name="Stielow J.B."/>
            <person name="Sun H."/>
            <person name="Kurtzman C.P."/>
            <person name="Blackwell M."/>
            <person name="Grigoriev I.V."/>
            <person name="Jeffries T.W."/>
        </authorList>
    </citation>
    <scope>NUCLEOTIDE SEQUENCE [LARGE SCALE GENOMIC DNA]</scope>
    <source>
        <strain evidence="13">DSM 1968</strain>
    </source>
</reference>
<keyword evidence="13" id="KW-1185">Reference proteome</keyword>
<dbReference type="EMBL" id="KV454475">
    <property type="protein sequence ID" value="ODV63912.1"/>
    <property type="molecule type" value="Genomic_DNA"/>
</dbReference>
<dbReference type="CDD" id="cd21672">
    <property type="entry name" value="SMP_Mdm12"/>
    <property type="match status" value="1"/>
</dbReference>
<keyword evidence="4 9" id="KW-0256">Endoplasmic reticulum</keyword>
<feature type="region of interest" description="Disordered" evidence="10">
    <location>
        <begin position="289"/>
        <end position="315"/>
    </location>
</feature>
<dbReference type="HAMAP" id="MF_03104">
    <property type="entry name" value="Mdm12"/>
    <property type="match status" value="1"/>
</dbReference>
<feature type="compositionally biased region" description="Low complexity" evidence="10">
    <location>
        <begin position="236"/>
        <end position="248"/>
    </location>
</feature>
<dbReference type="InterPro" id="IPR027532">
    <property type="entry name" value="Mdm12"/>
</dbReference>
<dbReference type="PANTHER" id="PTHR28204:SF1">
    <property type="entry name" value="MITOCHONDRIAL DISTRIBUTION AND MORPHOLOGY PROTEIN 12"/>
    <property type="match status" value="1"/>
</dbReference>
<dbReference type="InterPro" id="IPR031468">
    <property type="entry name" value="SMP_LBD"/>
</dbReference>
<dbReference type="Pfam" id="PF26544">
    <property type="entry name" value="Mdm12"/>
    <property type="match status" value="1"/>
</dbReference>
<gene>
    <name evidence="9" type="primary">MDM12</name>
    <name evidence="12" type="ORF">ASCRUDRAFT_29456</name>
</gene>
<protein>
    <recommendedName>
        <fullName evidence="9">Mitochondrial distribution and morphology protein 12</fullName>
    </recommendedName>
    <alternativeName>
        <fullName evidence="9">Mitochondrial inheritance component MDM12</fullName>
    </alternativeName>
</protein>
<keyword evidence="5" id="KW-0445">Lipid transport</keyword>
<sequence>MSFDINWDQLATDAELNLQFQQFLDRQFKSISFPPYITDVCVTNFQLGSIPPEITIRHIGDPFPEFYTDDDDNDNDNDDDDDDGSDTSTNPTPSISNEIGNDSSNNGNNINSDNATSIKSKLKSENDPNDIQFIIEIDYKGNLSIEISASLLLNYPFPGFIQLPVKLKLTNLVIHSLAILSYCKRLINFSFLCDINDPITNSTPPNIASTSTSNRSLIDIIKNIKIESEIGNGEPNNSSSSNNNNNNNHTSVLRNVGKVEKFLIEKIQSILRDELGWPGWISFDFSSTDDSGDDALEADSSSFASDSDDEKTAVN</sequence>
<evidence type="ECO:0000256" key="9">
    <source>
        <dbReference type="HAMAP-Rule" id="MF_03104"/>
    </source>
</evidence>